<name>A0A318ZA27_9EURO</name>
<keyword evidence="2" id="KW-1185">Reference proteome</keyword>
<dbReference type="Proteomes" id="UP000248349">
    <property type="component" value="Unassembled WGS sequence"/>
</dbReference>
<evidence type="ECO:0008006" key="3">
    <source>
        <dbReference type="Google" id="ProtNLM"/>
    </source>
</evidence>
<protein>
    <recommendedName>
        <fullName evidence="3">F-box domain-containing protein</fullName>
    </recommendedName>
</protein>
<evidence type="ECO:0000313" key="2">
    <source>
        <dbReference type="Proteomes" id="UP000248349"/>
    </source>
</evidence>
<gene>
    <name evidence="1" type="ORF">BP01DRAFT_358005</name>
</gene>
<proteinExistence type="predicted"/>
<accession>A0A318ZA27</accession>
<dbReference type="RefSeq" id="XP_025430091.1">
    <property type="nucleotide sequence ID" value="XM_025575330.1"/>
</dbReference>
<reference evidence="1 2" key="1">
    <citation type="submission" date="2016-12" db="EMBL/GenBank/DDBJ databases">
        <title>The genomes of Aspergillus section Nigri reveals drivers in fungal speciation.</title>
        <authorList>
            <consortium name="DOE Joint Genome Institute"/>
            <person name="Vesth T.C."/>
            <person name="Nybo J."/>
            <person name="Theobald S."/>
            <person name="Brandl J."/>
            <person name="Frisvad J.C."/>
            <person name="Nielsen K.F."/>
            <person name="Lyhne E.K."/>
            <person name="Kogle M.E."/>
            <person name="Kuo A."/>
            <person name="Riley R."/>
            <person name="Clum A."/>
            <person name="Nolan M."/>
            <person name="Lipzen A."/>
            <person name="Salamov A."/>
            <person name="Henrissat B."/>
            <person name="Wiebenga A."/>
            <person name="De Vries R.P."/>
            <person name="Grigoriev I.V."/>
            <person name="Mortensen U.H."/>
            <person name="Andersen M.R."/>
            <person name="Baker S.E."/>
        </authorList>
    </citation>
    <scope>NUCLEOTIDE SEQUENCE [LARGE SCALE GENOMIC DNA]</scope>
    <source>
        <strain evidence="1 2">JOP 1030-1</strain>
    </source>
</reference>
<dbReference type="GeneID" id="37076558"/>
<evidence type="ECO:0000313" key="1">
    <source>
        <dbReference type="EMBL" id="PYH44109.1"/>
    </source>
</evidence>
<sequence length="65" mass="7435">MPDIGSPSPELLYLILAHLGKISAASYTSICTKWQPLIEKRTFSYRLRTPDRFPEIARIVFQISP</sequence>
<dbReference type="AlphaFoldDB" id="A0A318ZA27"/>
<dbReference type="EMBL" id="KZ821239">
    <property type="protein sequence ID" value="PYH44109.1"/>
    <property type="molecule type" value="Genomic_DNA"/>
</dbReference>
<organism evidence="1 2">
    <name type="scientific">Aspergillus saccharolyticus JOP 1030-1</name>
    <dbReference type="NCBI Taxonomy" id="1450539"/>
    <lineage>
        <taxon>Eukaryota</taxon>
        <taxon>Fungi</taxon>
        <taxon>Dikarya</taxon>
        <taxon>Ascomycota</taxon>
        <taxon>Pezizomycotina</taxon>
        <taxon>Eurotiomycetes</taxon>
        <taxon>Eurotiomycetidae</taxon>
        <taxon>Eurotiales</taxon>
        <taxon>Aspergillaceae</taxon>
        <taxon>Aspergillus</taxon>
        <taxon>Aspergillus subgen. Circumdati</taxon>
    </lineage>
</organism>
<dbReference type="OrthoDB" id="5333491at2759"/>